<proteinExistence type="predicted"/>
<protein>
    <recommendedName>
        <fullName evidence="1">HNH nuclease domain-containing protein</fullName>
    </recommendedName>
</protein>
<dbReference type="Pfam" id="PF13392">
    <property type="entry name" value="HNH_3"/>
    <property type="match status" value="1"/>
</dbReference>
<dbReference type="Gene3D" id="3.90.75.20">
    <property type="match status" value="1"/>
</dbReference>
<dbReference type="SUPFAM" id="SSF54060">
    <property type="entry name" value="His-Me finger endonucleases"/>
    <property type="match status" value="1"/>
</dbReference>
<dbReference type="RefSeq" id="WP_079636340.1">
    <property type="nucleotide sequence ID" value="NZ_FVGW01000022.1"/>
</dbReference>
<dbReference type="Proteomes" id="UP000190074">
    <property type="component" value="Unassembled WGS sequence"/>
</dbReference>
<accession>A0A1T8V8S0</accession>
<feature type="domain" description="HNH nuclease" evidence="1">
    <location>
        <begin position="76"/>
        <end position="119"/>
    </location>
</feature>
<reference evidence="2 3" key="1">
    <citation type="submission" date="2016-11" db="EMBL/GenBank/DDBJ databases">
        <authorList>
            <consortium name="Pathogen Informatics"/>
        </authorList>
    </citation>
    <scope>NUCLEOTIDE SEQUENCE [LARGE SCALE GENOMIC DNA]</scope>
    <source>
        <strain evidence="2 3">911</strain>
    </source>
</reference>
<gene>
    <name evidence="2" type="ORF">SAMEA2259716_05762</name>
</gene>
<dbReference type="AlphaFoldDB" id="A0A1T8V8S0"/>
<evidence type="ECO:0000313" key="2">
    <source>
        <dbReference type="EMBL" id="SKN01350.1"/>
    </source>
</evidence>
<sequence>MTTEQWRPVPIPQYVDLYLVSDHGHVWVHGRDVYCGHSGAAPIRRVGHLLKPNPVGRQRTHLSVALTANGQRRHFKVHRLVMEAFVGPCPEGLEVLHWDDNPANNHLSNLRYGTRSENVKDRVRNGIHHFASRTHCIRGHEFTPENTYNPPGRPTKRMCRKCCHIRQVLRRNKITNEGNQSSCR</sequence>
<evidence type="ECO:0000313" key="3">
    <source>
        <dbReference type="Proteomes" id="UP000190074"/>
    </source>
</evidence>
<evidence type="ECO:0000259" key="1">
    <source>
        <dbReference type="Pfam" id="PF13392"/>
    </source>
</evidence>
<dbReference type="InterPro" id="IPR044925">
    <property type="entry name" value="His-Me_finger_sf"/>
</dbReference>
<name>A0A1T8V8S0_9MYCO</name>
<dbReference type="EMBL" id="FVGW01000022">
    <property type="protein sequence ID" value="SKN01350.1"/>
    <property type="molecule type" value="Genomic_DNA"/>
</dbReference>
<organism evidence="2 3">
    <name type="scientific">Mycobacteroides abscessus subsp. massiliense</name>
    <dbReference type="NCBI Taxonomy" id="1962118"/>
    <lineage>
        <taxon>Bacteria</taxon>
        <taxon>Bacillati</taxon>
        <taxon>Actinomycetota</taxon>
        <taxon>Actinomycetes</taxon>
        <taxon>Mycobacteriales</taxon>
        <taxon>Mycobacteriaceae</taxon>
        <taxon>Mycobacteroides</taxon>
        <taxon>Mycobacteroides abscessus</taxon>
    </lineage>
</organism>
<dbReference type="InterPro" id="IPR003615">
    <property type="entry name" value="HNH_nuc"/>
</dbReference>